<evidence type="ECO:0000313" key="9">
    <source>
        <dbReference type="EMBL" id="KAJ6715043.1"/>
    </source>
</evidence>
<accession>A0A9Q0TNV6</accession>
<gene>
    <name evidence="9" type="ORF">OIU85_026536</name>
</gene>
<sequence>MLAPIYHTLTRLSLSSDSIWAVTVSLVVLHLFLLDYSGSAIKAPVALKNPSLTSCVSINASVVASVYIASRLPSRLHMVSMEDNVVMSSEDSSSPDDQGELELGLGLSICGAAGFKGSRPRGCQQYARILTAKDLPSKSLLLCLLQRLHLLFYLQ</sequence>
<keyword evidence="9" id="KW-0808">Transferase</keyword>
<comment type="subcellular location">
    <subcellularLocation>
        <location evidence="1">Membrane</location>
        <topology evidence="1">Multi-pass membrane protein</topology>
    </subcellularLocation>
</comment>
<dbReference type="GO" id="GO:0016757">
    <property type="term" value="F:glycosyltransferase activity"/>
    <property type="evidence" value="ECO:0007669"/>
    <property type="project" value="UniProtKB-KW"/>
</dbReference>
<protein>
    <submittedName>
        <fullName evidence="9">PHOSPHATIDYLINOSITOL N-ACETYLGLUCOSAMINYLTRANSFERASE SUBUNIT C</fullName>
    </submittedName>
</protein>
<dbReference type="EMBL" id="JAPFFL010000007">
    <property type="protein sequence ID" value="KAJ6715043.1"/>
    <property type="molecule type" value="Genomic_DNA"/>
</dbReference>
<evidence type="ECO:0000313" key="10">
    <source>
        <dbReference type="Proteomes" id="UP001151529"/>
    </source>
</evidence>
<organism evidence="9 10">
    <name type="scientific">Salix viminalis</name>
    <name type="common">Common osier</name>
    <name type="synonym">Basket willow</name>
    <dbReference type="NCBI Taxonomy" id="40686"/>
    <lineage>
        <taxon>Eukaryota</taxon>
        <taxon>Viridiplantae</taxon>
        <taxon>Streptophyta</taxon>
        <taxon>Embryophyta</taxon>
        <taxon>Tracheophyta</taxon>
        <taxon>Spermatophyta</taxon>
        <taxon>Magnoliopsida</taxon>
        <taxon>eudicotyledons</taxon>
        <taxon>Gunneridae</taxon>
        <taxon>Pentapetalae</taxon>
        <taxon>rosids</taxon>
        <taxon>fabids</taxon>
        <taxon>Malpighiales</taxon>
        <taxon>Salicaceae</taxon>
        <taxon>Saliceae</taxon>
        <taxon>Salix</taxon>
    </lineage>
</organism>
<reference evidence="9" key="1">
    <citation type="submission" date="2022-11" db="EMBL/GenBank/DDBJ databases">
        <authorList>
            <person name="Hyden B.L."/>
            <person name="Feng K."/>
            <person name="Yates T."/>
            <person name="Jawdy S."/>
            <person name="Smart L.B."/>
            <person name="Muchero W."/>
        </authorList>
    </citation>
    <scope>NUCLEOTIDE SEQUENCE</scope>
    <source>
        <tissue evidence="9">Shoot tip</tissue>
    </source>
</reference>
<name>A0A9Q0TNV6_SALVM</name>
<evidence type="ECO:0000256" key="7">
    <source>
        <dbReference type="ARBA" id="ARBA00023136"/>
    </source>
</evidence>
<evidence type="ECO:0000256" key="2">
    <source>
        <dbReference type="ARBA" id="ARBA00004687"/>
    </source>
</evidence>
<keyword evidence="7 8" id="KW-0472">Membrane</keyword>
<evidence type="ECO:0000256" key="5">
    <source>
        <dbReference type="ARBA" id="ARBA00022692"/>
    </source>
</evidence>
<keyword evidence="4" id="KW-0337">GPI-anchor biosynthesis</keyword>
<reference evidence="9" key="2">
    <citation type="journal article" date="2023" name="Int. J. Mol. Sci.">
        <title>De Novo Assembly and Annotation of 11 Diverse Shrub Willow (Salix) Genomes Reveals Novel Gene Organization in Sex-Linked Regions.</title>
        <authorList>
            <person name="Hyden B."/>
            <person name="Feng K."/>
            <person name="Yates T.B."/>
            <person name="Jawdy S."/>
            <person name="Cereghino C."/>
            <person name="Smart L.B."/>
            <person name="Muchero W."/>
        </authorList>
    </citation>
    <scope>NUCLEOTIDE SEQUENCE [LARGE SCALE GENOMIC DNA]</scope>
    <source>
        <tissue evidence="9">Shoot tip</tissue>
    </source>
</reference>
<keyword evidence="6 8" id="KW-1133">Transmembrane helix</keyword>
<evidence type="ECO:0000256" key="6">
    <source>
        <dbReference type="ARBA" id="ARBA00022989"/>
    </source>
</evidence>
<dbReference type="PANTHER" id="PTHR12982">
    <property type="entry name" value="PHOSPHATIDYLINOSITOL GLYCAN, CLASS C"/>
    <property type="match status" value="1"/>
</dbReference>
<feature type="transmembrane region" description="Helical" evidence="8">
    <location>
        <begin position="12"/>
        <end position="31"/>
    </location>
</feature>
<keyword evidence="10" id="KW-1185">Reference proteome</keyword>
<keyword evidence="9" id="KW-0328">Glycosyltransferase</keyword>
<evidence type="ECO:0000256" key="4">
    <source>
        <dbReference type="ARBA" id="ARBA00022502"/>
    </source>
</evidence>
<dbReference type="GO" id="GO:0000506">
    <property type="term" value="C:glycosylphosphatidylinositol-N-acetylglucosaminyltransferase (GPI-GnT) complex"/>
    <property type="evidence" value="ECO:0007669"/>
    <property type="project" value="TreeGrafter"/>
</dbReference>
<evidence type="ECO:0000256" key="1">
    <source>
        <dbReference type="ARBA" id="ARBA00004141"/>
    </source>
</evidence>
<dbReference type="OrthoDB" id="196709at2759"/>
<dbReference type="PANTHER" id="PTHR12982:SF0">
    <property type="entry name" value="PHOSPHATIDYLINOSITOL N-ACETYLGLUCOSAMINYLTRANSFERASE SUBUNIT C"/>
    <property type="match status" value="1"/>
</dbReference>
<evidence type="ECO:0000256" key="3">
    <source>
        <dbReference type="ARBA" id="ARBA00008321"/>
    </source>
</evidence>
<dbReference type="AlphaFoldDB" id="A0A9Q0TNV6"/>
<dbReference type="InterPro" id="IPR009450">
    <property type="entry name" value="Plno_GlcNAc_GPI2"/>
</dbReference>
<comment type="similarity">
    <text evidence="3">Belongs to the PIGC family.</text>
</comment>
<comment type="caution">
    <text evidence="9">The sequence shown here is derived from an EMBL/GenBank/DDBJ whole genome shotgun (WGS) entry which is preliminary data.</text>
</comment>
<comment type="pathway">
    <text evidence="2">Glycolipid biosynthesis; glycosylphosphatidylinositol-anchor biosynthesis.</text>
</comment>
<dbReference type="GO" id="GO:0006506">
    <property type="term" value="P:GPI anchor biosynthetic process"/>
    <property type="evidence" value="ECO:0007669"/>
    <property type="project" value="UniProtKB-KW"/>
</dbReference>
<dbReference type="Proteomes" id="UP001151529">
    <property type="component" value="Chromosome 1"/>
</dbReference>
<evidence type="ECO:0000256" key="8">
    <source>
        <dbReference type="SAM" id="Phobius"/>
    </source>
</evidence>
<proteinExistence type="inferred from homology"/>
<keyword evidence="5 8" id="KW-0812">Transmembrane</keyword>
<dbReference type="Pfam" id="PF06432">
    <property type="entry name" value="GPI2"/>
    <property type="match status" value="1"/>
</dbReference>